<gene>
    <name evidence="3" type="ORF">EV186_103124</name>
</gene>
<evidence type="ECO:0000313" key="3">
    <source>
        <dbReference type="EMBL" id="TDP97163.1"/>
    </source>
</evidence>
<dbReference type="RefSeq" id="WP_133850410.1">
    <property type="nucleotide sequence ID" value="NZ_SNXZ01000003.1"/>
</dbReference>
<comment type="caution">
    <text evidence="3">The sequence shown here is derived from an EMBL/GenBank/DDBJ whole genome shotgun (WGS) entry which is preliminary data.</text>
</comment>
<feature type="transmembrane region" description="Helical" evidence="2">
    <location>
        <begin position="53"/>
        <end position="71"/>
    </location>
</feature>
<dbReference type="Proteomes" id="UP000295444">
    <property type="component" value="Unassembled WGS sequence"/>
</dbReference>
<organism evidence="3 4">
    <name type="scientific">Labedaea rhizosphaerae</name>
    <dbReference type="NCBI Taxonomy" id="598644"/>
    <lineage>
        <taxon>Bacteria</taxon>
        <taxon>Bacillati</taxon>
        <taxon>Actinomycetota</taxon>
        <taxon>Actinomycetes</taxon>
        <taxon>Pseudonocardiales</taxon>
        <taxon>Pseudonocardiaceae</taxon>
        <taxon>Labedaea</taxon>
    </lineage>
</organism>
<protein>
    <submittedName>
        <fullName evidence="3">Uncharacterized protein</fullName>
    </submittedName>
</protein>
<feature type="region of interest" description="Disordered" evidence="1">
    <location>
        <begin position="27"/>
        <end position="49"/>
    </location>
</feature>
<sequence>MNYVIAIGLLALAGFLAGGAYTVWKGGTDNQDERPKRPAGRPASAEQQGGPKWLAIALGLAAALAIAGAVVRML</sequence>
<keyword evidence="2" id="KW-0472">Membrane</keyword>
<keyword evidence="2" id="KW-0812">Transmembrane</keyword>
<evidence type="ECO:0000313" key="4">
    <source>
        <dbReference type="Proteomes" id="UP000295444"/>
    </source>
</evidence>
<proteinExistence type="predicted"/>
<name>A0A4R6SC70_LABRH</name>
<dbReference type="EMBL" id="SNXZ01000003">
    <property type="protein sequence ID" value="TDP97163.1"/>
    <property type="molecule type" value="Genomic_DNA"/>
</dbReference>
<evidence type="ECO:0000256" key="2">
    <source>
        <dbReference type="SAM" id="Phobius"/>
    </source>
</evidence>
<accession>A0A4R6SC70</accession>
<keyword evidence="2" id="KW-1133">Transmembrane helix</keyword>
<keyword evidence="4" id="KW-1185">Reference proteome</keyword>
<evidence type="ECO:0000256" key="1">
    <source>
        <dbReference type="SAM" id="MobiDB-lite"/>
    </source>
</evidence>
<reference evidence="3 4" key="1">
    <citation type="submission" date="2019-03" db="EMBL/GenBank/DDBJ databases">
        <title>Genomic Encyclopedia of Type Strains, Phase IV (KMG-IV): sequencing the most valuable type-strain genomes for metagenomic binning, comparative biology and taxonomic classification.</title>
        <authorList>
            <person name="Goeker M."/>
        </authorList>
    </citation>
    <scope>NUCLEOTIDE SEQUENCE [LARGE SCALE GENOMIC DNA]</scope>
    <source>
        <strain evidence="3 4">DSM 45361</strain>
    </source>
</reference>
<dbReference type="AlphaFoldDB" id="A0A4R6SC70"/>